<feature type="signal peptide" evidence="1">
    <location>
        <begin position="1"/>
        <end position="18"/>
    </location>
</feature>
<protein>
    <recommendedName>
        <fullName evidence="4">Carboxypeptidase-like protein</fullName>
    </recommendedName>
</protein>
<evidence type="ECO:0000256" key="1">
    <source>
        <dbReference type="SAM" id="SignalP"/>
    </source>
</evidence>
<feature type="chain" id="PRO_5038024917" description="Carboxypeptidase-like protein" evidence="1">
    <location>
        <begin position="19"/>
        <end position="316"/>
    </location>
</feature>
<dbReference type="InterPro" id="IPR008969">
    <property type="entry name" value="CarboxyPept-like_regulatory"/>
</dbReference>
<dbReference type="EMBL" id="JACWMX010000004">
    <property type="protein sequence ID" value="MBD1393471.1"/>
    <property type="molecule type" value="Genomic_DNA"/>
</dbReference>
<evidence type="ECO:0000313" key="3">
    <source>
        <dbReference type="Proteomes" id="UP000619078"/>
    </source>
</evidence>
<evidence type="ECO:0008006" key="4">
    <source>
        <dbReference type="Google" id="ProtNLM"/>
    </source>
</evidence>
<accession>A0A926NLL9</accession>
<name>A0A926NLL9_9SPHI</name>
<evidence type="ECO:0000313" key="2">
    <source>
        <dbReference type="EMBL" id="MBD1393471.1"/>
    </source>
</evidence>
<keyword evidence="3" id="KW-1185">Reference proteome</keyword>
<dbReference type="RefSeq" id="WP_191163220.1">
    <property type="nucleotide sequence ID" value="NZ_JACWMX010000004.1"/>
</dbReference>
<gene>
    <name evidence="2" type="ORF">IDJ76_10205</name>
</gene>
<proteinExistence type="predicted"/>
<reference evidence="2" key="1">
    <citation type="submission" date="2020-09" db="EMBL/GenBank/DDBJ databases">
        <title>Novel species of Mucilaginibacter isolated from a glacier on the Tibetan Plateau.</title>
        <authorList>
            <person name="Liu Q."/>
            <person name="Xin Y.-H."/>
        </authorList>
    </citation>
    <scope>NUCLEOTIDE SEQUENCE</scope>
    <source>
        <strain evidence="2">ZB1P21</strain>
    </source>
</reference>
<keyword evidence="1" id="KW-0732">Signal</keyword>
<comment type="caution">
    <text evidence="2">The sequence shown here is derived from an EMBL/GenBank/DDBJ whole genome shotgun (WGS) entry which is preliminary data.</text>
</comment>
<dbReference type="SUPFAM" id="SSF49464">
    <property type="entry name" value="Carboxypeptidase regulatory domain-like"/>
    <property type="match status" value="1"/>
</dbReference>
<dbReference type="Proteomes" id="UP000619078">
    <property type="component" value="Unassembled WGS sequence"/>
</dbReference>
<dbReference type="AlphaFoldDB" id="A0A926NLL9"/>
<sequence length="316" mass="34634">MKKLIFLGLVLSSAVTLAQNVRVSGTVVDQKGEPIPFAFVSDTQHPYATYTDLSGKFTLMADPASNLLASANFHTETKVKIDNPAAVKIVLGDGASQEATNSKGKSNSFFSPDENRIDHVTSINRVGAGEGGVHGSRYLFADWVHGFAISPKDSIKQSDVYLFNYDKVAGNLLFTRNKATAMLAVKDEVKSFILYDENAAPWKFEQMPAIDAKHYVQLLVSGPKYNIYKTLTTEYIKANFVTNGISSSGNTYDEYKDNSTYYVVKAGGAPQKLDLKSKSIKAAFAAEPDKLKKFMSENDTDIDEGYVKLLGEAMNK</sequence>
<organism evidence="2 3">
    <name type="scientific">Mucilaginibacter glaciei</name>
    <dbReference type="NCBI Taxonomy" id="2772109"/>
    <lineage>
        <taxon>Bacteria</taxon>
        <taxon>Pseudomonadati</taxon>
        <taxon>Bacteroidota</taxon>
        <taxon>Sphingobacteriia</taxon>
        <taxon>Sphingobacteriales</taxon>
        <taxon>Sphingobacteriaceae</taxon>
        <taxon>Mucilaginibacter</taxon>
    </lineage>
</organism>